<dbReference type="RefSeq" id="XP_001306047.1">
    <property type="nucleotide sequence ID" value="XM_001306046.1"/>
</dbReference>
<evidence type="ECO:0000256" key="2">
    <source>
        <dbReference type="ARBA" id="ARBA00023043"/>
    </source>
</evidence>
<evidence type="ECO:0000256" key="3">
    <source>
        <dbReference type="PROSITE-ProRule" id="PRU00023"/>
    </source>
</evidence>
<dbReference type="PROSITE" id="PS50297">
    <property type="entry name" value="ANK_REP_REGION"/>
    <property type="match status" value="1"/>
</dbReference>
<protein>
    <submittedName>
        <fullName evidence="4">Ankyrin repeat protein, putative</fullName>
    </submittedName>
</protein>
<dbReference type="SMR" id="A2FPP1"/>
<keyword evidence="1" id="KW-0677">Repeat</keyword>
<dbReference type="InterPro" id="IPR036770">
    <property type="entry name" value="Ankyrin_rpt-contain_sf"/>
</dbReference>
<accession>A2FPP1</accession>
<reference evidence="4" key="2">
    <citation type="journal article" date="2007" name="Science">
        <title>Draft genome sequence of the sexually transmitted pathogen Trichomonas vaginalis.</title>
        <authorList>
            <person name="Carlton J.M."/>
            <person name="Hirt R.P."/>
            <person name="Silva J.C."/>
            <person name="Delcher A.L."/>
            <person name="Schatz M."/>
            <person name="Zhao Q."/>
            <person name="Wortman J.R."/>
            <person name="Bidwell S.L."/>
            <person name="Alsmark U.C.M."/>
            <person name="Besteiro S."/>
            <person name="Sicheritz-Ponten T."/>
            <person name="Noel C.J."/>
            <person name="Dacks J.B."/>
            <person name="Foster P.G."/>
            <person name="Simillion C."/>
            <person name="Van de Peer Y."/>
            <person name="Miranda-Saavedra D."/>
            <person name="Barton G.J."/>
            <person name="Westrop G.D."/>
            <person name="Mueller S."/>
            <person name="Dessi D."/>
            <person name="Fiori P.L."/>
            <person name="Ren Q."/>
            <person name="Paulsen I."/>
            <person name="Zhang H."/>
            <person name="Bastida-Corcuera F.D."/>
            <person name="Simoes-Barbosa A."/>
            <person name="Brown M.T."/>
            <person name="Hayes R.D."/>
            <person name="Mukherjee M."/>
            <person name="Okumura C.Y."/>
            <person name="Schneider R."/>
            <person name="Smith A.J."/>
            <person name="Vanacova S."/>
            <person name="Villalvazo M."/>
            <person name="Haas B.J."/>
            <person name="Pertea M."/>
            <person name="Feldblyum T.V."/>
            <person name="Utterback T.R."/>
            <person name="Shu C.L."/>
            <person name="Osoegawa K."/>
            <person name="de Jong P.J."/>
            <person name="Hrdy I."/>
            <person name="Horvathova L."/>
            <person name="Zubacova Z."/>
            <person name="Dolezal P."/>
            <person name="Malik S.B."/>
            <person name="Logsdon J.M. Jr."/>
            <person name="Henze K."/>
            <person name="Gupta A."/>
            <person name="Wang C.C."/>
            <person name="Dunne R.L."/>
            <person name="Upcroft J.A."/>
            <person name="Upcroft P."/>
            <person name="White O."/>
            <person name="Salzberg S.L."/>
            <person name="Tang P."/>
            <person name="Chiu C.-H."/>
            <person name="Lee Y.-S."/>
            <person name="Embley T.M."/>
            <person name="Coombs G.H."/>
            <person name="Mottram J.C."/>
            <person name="Tachezy J."/>
            <person name="Fraser-Liggett C.M."/>
            <person name="Johnson P.J."/>
        </authorList>
    </citation>
    <scope>NUCLEOTIDE SEQUENCE [LARGE SCALE GENOMIC DNA]</scope>
    <source>
        <strain evidence="4">G3</strain>
    </source>
</reference>
<dbReference type="InParanoid" id="A2FPP1"/>
<dbReference type="Proteomes" id="UP000001542">
    <property type="component" value="Unassembled WGS sequence"/>
</dbReference>
<evidence type="ECO:0000256" key="1">
    <source>
        <dbReference type="ARBA" id="ARBA00022737"/>
    </source>
</evidence>
<name>A2FPP1_TRIV3</name>
<keyword evidence="5" id="KW-1185">Reference proteome</keyword>
<dbReference type="Gene3D" id="1.25.40.20">
    <property type="entry name" value="Ankyrin repeat-containing domain"/>
    <property type="match status" value="1"/>
</dbReference>
<dbReference type="SUPFAM" id="SSF48403">
    <property type="entry name" value="Ankyrin repeat"/>
    <property type="match status" value="1"/>
</dbReference>
<dbReference type="PROSITE" id="PS50088">
    <property type="entry name" value="ANK_REPEAT"/>
    <property type="match status" value="1"/>
</dbReference>
<dbReference type="InterPro" id="IPR002110">
    <property type="entry name" value="Ankyrin_rpt"/>
</dbReference>
<dbReference type="EMBL" id="DS113929">
    <property type="protein sequence ID" value="EAX93117.1"/>
    <property type="molecule type" value="Genomic_DNA"/>
</dbReference>
<keyword evidence="2 3" id="KW-0040">ANK repeat</keyword>
<evidence type="ECO:0000313" key="5">
    <source>
        <dbReference type="Proteomes" id="UP000001542"/>
    </source>
</evidence>
<organism evidence="4 5">
    <name type="scientific">Trichomonas vaginalis (strain ATCC PRA-98 / G3)</name>
    <dbReference type="NCBI Taxonomy" id="412133"/>
    <lineage>
        <taxon>Eukaryota</taxon>
        <taxon>Metamonada</taxon>
        <taxon>Parabasalia</taxon>
        <taxon>Trichomonadida</taxon>
        <taxon>Trichomonadidae</taxon>
        <taxon>Trichomonas</taxon>
    </lineage>
</organism>
<dbReference type="PANTHER" id="PTHR24188">
    <property type="entry name" value="ANKYRIN REPEAT PROTEIN"/>
    <property type="match status" value="1"/>
</dbReference>
<reference evidence="4" key="1">
    <citation type="submission" date="2006-10" db="EMBL/GenBank/DDBJ databases">
        <authorList>
            <person name="Amadeo P."/>
            <person name="Zhao Q."/>
            <person name="Wortman J."/>
            <person name="Fraser-Liggett C."/>
            <person name="Carlton J."/>
        </authorList>
    </citation>
    <scope>NUCLEOTIDE SEQUENCE</scope>
    <source>
        <strain evidence="4">G3</strain>
    </source>
</reference>
<dbReference type="VEuPathDB" id="TrichDB:TVAG_234350"/>
<dbReference type="AlphaFoldDB" id="A2FPP1"/>
<proteinExistence type="predicted"/>
<dbReference type="KEGG" id="tva:4750834"/>
<gene>
    <name evidence="4" type="ORF">TVAG_234350</name>
</gene>
<dbReference type="OrthoDB" id="20872at2759"/>
<dbReference type="Pfam" id="PF12796">
    <property type="entry name" value="Ank_2"/>
    <property type="match status" value="1"/>
</dbReference>
<dbReference type="VEuPathDB" id="TrichDB:TVAGG3_0774640"/>
<dbReference type="PANTHER" id="PTHR24188:SF29">
    <property type="entry name" value="GH09064P"/>
    <property type="match status" value="1"/>
</dbReference>
<feature type="repeat" description="ANK" evidence="3">
    <location>
        <begin position="27"/>
        <end position="59"/>
    </location>
</feature>
<sequence length="81" mass="9103">MNLINKVSSYTKTTKSVGADKEAKDKYGCTPLNNASNYDNLEVVKYLIFIGANKEAKNKYGCTPLAVAKGQVRDYQFFLYH</sequence>
<evidence type="ECO:0000313" key="4">
    <source>
        <dbReference type="EMBL" id="EAX93117.1"/>
    </source>
</evidence>